<name>U4LGA1_PYROM</name>
<protein>
    <submittedName>
        <fullName evidence="1">Uncharacterized protein</fullName>
    </submittedName>
</protein>
<evidence type="ECO:0000313" key="2">
    <source>
        <dbReference type="Proteomes" id="UP000018144"/>
    </source>
</evidence>
<accession>U4LGA1</accession>
<gene>
    <name evidence="1" type="ORF">PCON_10238</name>
</gene>
<proteinExistence type="predicted"/>
<sequence length="99" mass="11331">MTKDTPVPQPETPRKTVTFCNTVQVRKFKKPPLPTRKARNGKRYVPEEALDAKCEDITTDGTQPIHDPDRTPKKVYGKEKMMVFGKEKSDKEEDPGNEE</sequence>
<dbReference type="AlphaFoldDB" id="U4LGA1"/>
<dbReference type="Proteomes" id="UP000018144">
    <property type="component" value="Unassembled WGS sequence"/>
</dbReference>
<reference evidence="1 2" key="1">
    <citation type="journal article" date="2013" name="PLoS Genet.">
        <title>The genome and development-dependent transcriptomes of Pyronema confluens: a window into fungal evolution.</title>
        <authorList>
            <person name="Traeger S."/>
            <person name="Altegoer F."/>
            <person name="Freitag M."/>
            <person name="Gabaldon T."/>
            <person name="Kempken F."/>
            <person name="Kumar A."/>
            <person name="Marcet-Houben M."/>
            <person name="Poggeler S."/>
            <person name="Stajich J.E."/>
            <person name="Nowrousian M."/>
        </authorList>
    </citation>
    <scope>NUCLEOTIDE SEQUENCE [LARGE SCALE GENOMIC DNA]</scope>
    <source>
        <strain evidence="2">CBS 100304</strain>
        <tissue evidence="1">Vegetative mycelium</tissue>
    </source>
</reference>
<organism evidence="1 2">
    <name type="scientific">Pyronema omphalodes (strain CBS 100304)</name>
    <name type="common">Pyronema confluens</name>
    <dbReference type="NCBI Taxonomy" id="1076935"/>
    <lineage>
        <taxon>Eukaryota</taxon>
        <taxon>Fungi</taxon>
        <taxon>Dikarya</taxon>
        <taxon>Ascomycota</taxon>
        <taxon>Pezizomycotina</taxon>
        <taxon>Pezizomycetes</taxon>
        <taxon>Pezizales</taxon>
        <taxon>Pyronemataceae</taxon>
        <taxon>Pyronema</taxon>
    </lineage>
</organism>
<evidence type="ECO:0000313" key="1">
    <source>
        <dbReference type="EMBL" id="CCX10644.1"/>
    </source>
</evidence>
<keyword evidence="2" id="KW-1185">Reference proteome</keyword>
<dbReference type="EMBL" id="HF935554">
    <property type="protein sequence ID" value="CCX10644.1"/>
    <property type="molecule type" value="Genomic_DNA"/>
</dbReference>